<dbReference type="AlphaFoldDB" id="A0A327YXE2"/>
<accession>A0A327YXE2</accession>
<evidence type="ECO:0000313" key="2">
    <source>
        <dbReference type="Proteomes" id="UP000249620"/>
    </source>
</evidence>
<proteinExistence type="predicted"/>
<sequence length="198" mass="23170">MKHFLLLIAVCFLCCNNSEVETLAVKDYNSFHKEAKEFCKENQYNEDYYFLVDLSVHSGKNRFFIYDFTTKKVLDKNLVTHGSCDQFEENPNKWEKVKFDNRVDSHCSMKGKYKIGNRDYSSWGINVKYWLHGLEASNKNAEKRVVVLHSWSAVKNKEVYPKYSPLSWGCPAVSDAFMGKLDVRLQKSEKPVLLWIVE</sequence>
<comment type="caution">
    <text evidence="1">The sequence shown here is derived from an EMBL/GenBank/DDBJ whole genome shotgun (WGS) entry which is preliminary data.</text>
</comment>
<name>A0A327YXE2_9FLAO</name>
<dbReference type="OrthoDB" id="1247236at2"/>
<dbReference type="PANTHER" id="PTHR38477:SF1">
    <property type="entry name" value="MUREIN L,D-TRANSPEPTIDASE CATALYTIC DOMAIN FAMILY PROTEIN"/>
    <property type="match status" value="1"/>
</dbReference>
<dbReference type="Pfam" id="PF13645">
    <property type="entry name" value="YkuD_2"/>
    <property type="match status" value="1"/>
</dbReference>
<dbReference type="RefSeq" id="WP_111566853.1">
    <property type="nucleotide sequence ID" value="NZ_QLMI01000004.1"/>
</dbReference>
<gene>
    <name evidence="1" type="ORF">B0I03_104154</name>
</gene>
<dbReference type="EMBL" id="QLMI01000004">
    <property type="protein sequence ID" value="RAK22629.1"/>
    <property type="molecule type" value="Genomic_DNA"/>
</dbReference>
<protein>
    <submittedName>
        <fullName evidence="1">L,D-transpeptidase-like protein</fullName>
    </submittedName>
</protein>
<dbReference type="PANTHER" id="PTHR38477">
    <property type="entry name" value="HYPOTHETICAL EXPORTED PROTEIN"/>
    <property type="match status" value="1"/>
</dbReference>
<evidence type="ECO:0000313" key="1">
    <source>
        <dbReference type="EMBL" id="RAK22629.1"/>
    </source>
</evidence>
<organism evidence="1 2">
    <name type="scientific">Flavobacterium aquaticum</name>
    <dbReference type="NCBI Taxonomy" id="1236486"/>
    <lineage>
        <taxon>Bacteria</taxon>
        <taxon>Pseudomonadati</taxon>
        <taxon>Bacteroidota</taxon>
        <taxon>Flavobacteriia</taxon>
        <taxon>Flavobacteriales</taxon>
        <taxon>Flavobacteriaceae</taxon>
        <taxon>Flavobacterium</taxon>
    </lineage>
</organism>
<keyword evidence="2" id="KW-1185">Reference proteome</keyword>
<reference evidence="1 2" key="1">
    <citation type="submission" date="2018-06" db="EMBL/GenBank/DDBJ databases">
        <title>Genomic Encyclopedia of Type Strains, Phase III (KMG-III): the genomes of soil and plant-associated and newly described type strains.</title>
        <authorList>
            <person name="Whitman W."/>
        </authorList>
    </citation>
    <scope>NUCLEOTIDE SEQUENCE [LARGE SCALE GENOMIC DNA]</scope>
    <source>
        <strain evidence="1 2">CGMCC 1.12398</strain>
    </source>
</reference>
<dbReference type="Proteomes" id="UP000249620">
    <property type="component" value="Unassembled WGS sequence"/>
</dbReference>
<dbReference type="InterPro" id="IPR032676">
    <property type="entry name" value="YkuD_2"/>
</dbReference>